<keyword evidence="5 11" id="KW-0812">Transmembrane</keyword>
<proteinExistence type="inferred from homology"/>
<feature type="domain" description="TonB-dependent receptor plug" evidence="15">
    <location>
        <begin position="43"/>
        <end position="150"/>
    </location>
</feature>
<organism evidence="16 17">
    <name type="scientific">Microbulbifer marinus</name>
    <dbReference type="NCBI Taxonomy" id="658218"/>
    <lineage>
        <taxon>Bacteria</taxon>
        <taxon>Pseudomonadati</taxon>
        <taxon>Pseudomonadota</taxon>
        <taxon>Gammaproteobacteria</taxon>
        <taxon>Cellvibrionales</taxon>
        <taxon>Microbulbiferaceae</taxon>
        <taxon>Microbulbifer</taxon>
    </lineage>
</organism>
<evidence type="ECO:0000256" key="5">
    <source>
        <dbReference type="ARBA" id="ARBA00022692"/>
    </source>
</evidence>
<dbReference type="PANTHER" id="PTHR32552">
    <property type="entry name" value="FERRICHROME IRON RECEPTOR-RELATED"/>
    <property type="match status" value="1"/>
</dbReference>
<keyword evidence="8 12" id="KW-0798">TonB box</keyword>
<evidence type="ECO:0000313" key="16">
    <source>
        <dbReference type="EMBL" id="SEA42801.1"/>
    </source>
</evidence>
<dbReference type="InterPro" id="IPR036942">
    <property type="entry name" value="Beta-barrel_TonB_sf"/>
</dbReference>
<evidence type="ECO:0000256" key="12">
    <source>
        <dbReference type="RuleBase" id="RU003357"/>
    </source>
</evidence>
<evidence type="ECO:0000313" key="17">
    <source>
        <dbReference type="Proteomes" id="UP000198658"/>
    </source>
</evidence>
<dbReference type="AlphaFoldDB" id="A0A1H4B3X5"/>
<comment type="subcellular location">
    <subcellularLocation>
        <location evidence="1 11">Cell outer membrane</location>
        <topology evidence="1 11">Multi-pass membrane protein</topology>
    </subcellularLocation>
</comment>
<evidence type="ECO:0000256" key="13">
    <source>
        <dbReference type="SAM" id="SignalP"/>
    </source>
</evidence>
<comment type="similarity">
    <text evidence="11 12">Belongs to the TonB-dependent receptor family.</text>
</comment>
<dbReference type="GO" id="GO:0006826">
    <property type="term" value="P:iron ion transport"/>
    <property type="evidence" value="ECO:0007669"/>
    <property type="project" value="UniProtKB-KW"/>
</dbReference>
<keyword evidence="6" id="KW-0408">Iron</keyword>
<dbReference type="EMBL" id="FNQO01000004">
    <property type="protein sequence ID" value="SEA42801.1"/>
    <property type="molecule type" value="Genomic_DNA"/>
</dbReference>
<sequence length="731" mass="79001">MFTKKSLALAVSVSAMFSGQALASDWALEEVTVTAQKRAQSMNDIGVAVSAFTGDQAERLGMSTAKDIAMQTPGLNTANAVSGGAPVFAIRGVGLEDFNLNNSSGVGVYVDDVYASSPAFLNGQMFDVERIEVLKGPQGTLYGRNTTGGAITVVSRKPTEDFEASISTSYDSLSRVETTGVVSGAVADNVQGRIAVNVIDQNKGIQKDIHTGQDLQKDEKQSFRALLAWQPTDNSDILFNIHGSNDDSISESPLNTGIPETDRRHVSISRLPQRDEKGAGGSIIANIDFDAFTLTSVTAYDKYDRSVFDNVDGDVLELNDNTPDAQVNQTSQEFRLTSNSDGNLSWIAGLTASQEEYSGATAVLLRNTVDLFVGAPLGTASGAIDTASEQRTQSLGAYLHTETQLSDEFKLTAGVRYSDDKIDYEGSVTDNTDIDPHNILDAGLSGIGAFAFAPTGTVLDSVSESNRSDNVSGRLALDYTPTDNLLLYTSVASGYKGGRHYGFAVTQPGALGYVDDEELISYELGIKATLLDNTMQLNAATFHTDYKNRQSLVVLDDLSQTLMNVPESEMSGAEIDITWRPTERLDIFAGASYLDTEITKGPGTKERRGLTLFEPIAGSKLPQSPKWQYNAMATYTIPLGDRDLFTQLDYAWEDQSFSQLADPKALNESHGSLNGRIGLADQAGVWEVALWGRNLTDEDAKIYGFPDFLGRQVGYSQEPRSFGITAKYYFF</sequence>
<evidence type="ECO:0000256" key="4">
    <source>
        <dbReference type="ARBA" id="ARBA00022496"/>
    </source>
</evidence>
<dbReference type="Pfam" id="PF00593">
    <property type="entry name" value="TonB_dep_Rec_b-barrel"/>
    <property type="match status" value="1"/>
</dbReference>
<dbReference type="Proteomes" id="UP000198658">
    <property type="component" value="Unassembled WGS sequence"/>
</dbReference>
<keyword evidence="17" id="KW-1185">Reference proteome</keyword>
<dbReference type="OrthoDB" id="7051185at2"/>
<dbReference type="GO" id="GO:0009279">
    <property type="term" value="C:cell outer membrane"/>
    <property type="evidence" value="ECO:0007669"/>
    <property type="project" value="UniProtKB-SubCell"/>
</dbReference>
<dbReference type="InterPro" id="IPR012910">
    <property type="entry name" value="Plug_dom"/>
</dbReference>
<keyword evidence="7" id="KW-0406">Ion transport</keyword>
<feature type="chain" id="PRO_5011731055" evidence="13">
    <location>
        <begin position="24"/>
        <end position="731"/>
    </location>
</feature>
<dbReference type="InterPro" id="IPR039426">
    <property type="entry name" value="TonB-dep_rcpt-like"/>
</dbReference>
<dbReference type="STRING" id="658218.SAMN05216562_3085"/>
<evidence type="ECO:0000256" key="3">
    <source>
        <dbReference type="ARBA" id="ARBA00022452"/>
    </source>
</evidence>
<keyword evidence="13" id="KW-0732">Signal</keyword>
<keyword evidence="10 11" id="KW-0998">Cell outer membrane</keyword>
<feature type="signal peptide" evidence="13">
    <location>
        <begin position="1"/>
        <end position="23"/>
    </location>
</feature>
<reference evidence="17" key="1">
    <citation type="submission" date="2016-10" db="EMBL/GenBank/DDBJ databases">
        <authorList>
            <person name="Varghese N."/>
            <person name="Submissions S."/>
        </authorList>
    </citation>
    <scope>NUCLEOTIDE SEQUENCE [LARGE SCALE GENOMIC DNA]</scope>
    <source>
        <strain evidence="17">CGMCC 1.10657</strain>
    </source>
</reference>
<evidence type="ECO:0000256" key="6">
    <source>
        <dbReference type="ARBA" id="ARBA00023004"/>
    </source>
</evidence>
<gene>
    <name evidence="16" type="ORF">SAMN05216562_3085</name>
</gene>
<evidence type="ECO:0000259" key="15">
    <source>
        <dbReference type="Pfam" id="PF07715"/>
    </source>
</evidence>
<evidence type="ECO:0000256" key="7">
    <source>
        <dbReference type="ARBA" id="ARBA00023065"/>
    </source>
</evidence>
<evidence type="ECO:0000259" key="14">
    <source>
        <dbReference type="Pfam" id="PF00593"/>
    </source>
</evidence>
<dbReference type="PROSITE" id="PS52016">
    <property type="entry name" value="TONB_DEPENDENT_REC_3"/>
    <property type="match status" value="1"/>
</dbReference>
<dbReference type="PANTHER" id="PTHR32552:SF81">
    <property type="entry name" value="TONB-DEPENDENT OUTER MEMBRANE RECEPTOR"/>
    <property type="match status" value="1"/>
</dbReference>
<keyword evidence="3 11" id="KW-1134">Transmembrane beta strand</keyword>
<dbReference type="SUPFAM" id="SSF56935">
    <property type="entry name" value="Porins"/>
    <property type="match status" value="1"/>
</dbReference>
<evidence type="ECO:0000256" key="8">
    <source>
        <dbReference type="ARBA" id="ARBA00023077"/>
    </source>
</evidence>
<dbReference type="Pfam" id="PF07715">
    <property type="entry name" value="Plug"/>
    <property type="match status" value="1"/>
</dbReference>
<evidence type="ECO:0000256" key="9">
    <source>
        <dbReference type="ARBA" id="ARBA00023136"/>
    </source>
</evidence>
<evidence type="ECO:0000256" key="10">
    <source>
        <dbReference type="ARBA" id="ARBA00023237"/>
    </source>
</evidence>
<keyword evidence="2 11" id="KW-0813">Transport</keyword>
<name>A0A1H4B3X5_9GAMM</name>
<evidence type="ECO:0000256" key="11">
    <source>
        <dbReference type="PROSITE-ProRule" id="PRU01360"/>
    </source>
</evidence>
<accession>A0A1H4B3X5</accession>
<dbReference type="InterPro" id="IPR000531">
    <property type="entry name" value="Beta-barrel_TonB"/>
</dbReference>
<evidence type="ECO:0000256" key="2">
    <source>
        <dbReference type="ARBA" id="ARBA00022448"/>
    </source>
</evidence>
<keyword evidence="9 11" id="KW-0472">Membrane</keyword>
<protein>
    <submittedName>
        <fullName evidence="16">Iron complex outermembrane recepter protein</fullName>
    </submittedName>
</protein>
<dbReference type="Gene3D" id="2.40.170.20">
    <property type="entry name" value="TonB-dependent receptor, beta-barrel domain"/>
    <property type="match status" value="1"/>
</dbReference>
<feature type="domain" description="TonB-dependent receptor-like beta-barrel" evidence="14">
    <location>
        <begin position="277"/>
        <end position="694"/>
    </location>
</feature>
<evidence type="ECO:0000256" key="1">
    <source>
        <dbReference type="ARBA" id="ARBA00004571"/>
    </source>
</evidence>
<keyword evidence="4" id="KW-0410">Iron transport</keyword>